<gene>
    <name evidence="1" type="ORF">GQ651_07290</name>
</gene>
<dbReference type="AlphaFoldDB" id="A0A7C9IG49"/>
<name>A0A7C9IG49_9RHOB</name>
<sequence>MTNDPSRLAGTIGARWLLEQSETALQDVLAAFEVMANRLRDGEDVAHGDISKARIALAATRAALINEVNKHERQVLLSEGLVAEAPIDFDAMRFEIGRHLDRLRAADVAGDVSGRVDE</sequence>
<organism evidence="1 2">
    <name type="scientific">Kangsaoukella pontilimi</name>
    <dbReference type="NCBI Taxonomy" id="2691042"/>
    <lineage>
        <taxon>Bacteria</taxon>
        <taxon>Pseudomonadati</taxon>
        <taxon>Pseudomonadota</taxon>
        <taxon>Alphaproteobacteria</taxon>
        <taxon>Rhodobacterales</taxon>
        <taxon>Paracoccaceae</taxon>
        <taxon>Kangsaoukella</taxon>
    </lineage>
</organism>
<evidence type="ECO:0000313" key="2">
    <source>
        <dbReference type="Proteomes" id="UP000480350"/>
    </source>
</evidence>
<dbReference type="Proteomes" id="UP000480350">
    <property type="component" value="Unassembled WGS sequence"/>
</dbReference>
<protein>
    <submittedName>
        <fullName evidence="1">Uncharacterized protein</fullName>
    </submittedName>
</protein>
<proteinExistence type="predicted"/>
<evidence type="ECO:0000313" key="1">
    <source>
        <dbReference type="EMBL" id="MXQ07647.1"/>
    </source>
</evidence>
<dbReference type="EMBL" id="WUPT01000001">
    <property type="protein sequence ID" value="MXQ07647.1"/>
    <property type="molecule type" value="Genomic_DNA"/>
</dbReference>
<keyword evidence="2" id="KW-1185">Reference proteome</keyword>
<dbReference type="RefSeq" id="WP_160763511.1">
    <property type="nucleotide sequence ID" value="NZ_WUPT01000001.1"/>
</dbReference>
<reference evidence="1 2" key="1">
    <citation type="submission" date="2019-12" db="EMBL/GenBank/DDBJ databases">
        <authorList>
            <person name="Lee S.D."/>
        </authorList>
    </citation>
    <scope>NUCLEOTIDE SEQUENCE [LARGE SCALE GENOMIC DNA]</scope>
    <source>
        <strain evidence="1 2">GH1-50</strain>
    </source>
</reference>
<reference evidence="1 2" key="2">
    <citation type="submission" date="2020-03" db="EMBL/GenBank/DDBJ databases">
        <title>Kangsaoukella pontilimi gen. nov., sp. nov., a new member of the family Rhodobacteraceae isolated from a tidal mudflat.</title>
        <authorList>
            <person name="Kim I.S."/>
        </authorList>
    </citation>
    <scope>NUCLEOTIDE SEQUENCE [LARGE SCALE GENOMIC DNA]</scope>
    <source>
        <strain evidence="1 2">GH1-50</strain>
    </source>
</reference>
<accession>A0A7C9IG49</accession>
<comment type="caution">
    <text evidence="1">The sequence shown here is derived from an EMBL/GenBank/DDBJ whole genome shotgun (WGS) entry which is preliminary data.</text>
</comment>